<name>A0ACB8YS16_9ASTR</name>
<reference evidence="2" key="1">
    <citation type="journal article" date="2022" name="Mol. Ecol. Resour.">
        <title>The genomes of chicory, endive, great burdock and yacon provide insights into Asteraceae palaeo-polyploidization history and plant inulin production.</title>
        <authorList>
            <person name="Fan W."/>
            <person name="Wang S."/>
            <person name="Wang H."/>
            <person name="Wang A."/>
            <person name="Jiang F."/>
            <person name="Liu H."/>
            <person name="Zhao H."/>
            <person name="Xu D."/>
            <person name="Zhang Y."/>
        </authorList>
    </citation>
    <scope>NUCLEOTIDE SEQUENCE [LARGE SCALE GENOMIC DNA]</scope>
    <source>
        <strain evidence="2">cv. Yunnan</strain>
    </source>
</reference>
<proteinExistence type="predicted"/>
<keyword evidence="2" id="KW-1185">Reference proteome</keyword>
<evidence type="ECO:0000313" key="1">
    <source>
        <dbReference type="EMBL" id="KAI3688144.1"/>
    </source>
</evidence>
<comment type="caution">
    <text evidence="1">The sequence shown here is derived from an EMBL/GenBank/DDBJ whole genome shotgun (WGS) entry which is preliminary data.</text>
</comment>
<dbReference type="Proteomes" id="UP001056120">
    <property type="component" value="Linkage Group LG27"/>
</dbReference>
<sequence length="69" mass="7974">MFLLLVLEHLHRAARLETDRLAGKLSALEASKYFARTKNFLSKLLRSPKKTTPRSSSFSPLVKLYILLW</sequence>
<gene>
    <name evidence="1" type="ORF">L1987_81852</name>
</gene>
<dbReference type="EMBL" id="CM042044">
    <property type="protein sequence ID" value="KAI3688144.1"/>
    <property type="molecule type" value="Genomic_DNA"/>
</dbReference>
<protein>
    <submittedName>
        <fullName evidence="1">Uncharacterized protein</fullName>
    </submittedName>
</protein>
<organism evidence="1 2">
    <name type="scientific">Smallanthus sonchifolius</name>
    <dbReference type="NCBI Taxonomy" id="185202"/>
    <lineage>
        <taxon>Eukaryota</taxon>
        <taxon>Viridiplantae</taxon>
        <taxon>Streptophyta</taxon>
        <taxon>Embryophyta</taxon>
        <taxon>Tracheophyta</taxon>
        <taxon>Spermatophyta</taxon>
        <taxon>Magnoliopsida</taxon>
        <taxon>eudicotyledons</taxon>
        <taxon>Gunneridae</taxon>
        <taxon>Pentapetalae</taxon>
        <taxon>asterids</taxon>
        <taxon>campanulids</taxon>
        <taxon>Asterales</taxon>
        <taxon>Asteraceae</taxon>
        <taxon>Asteroideae</taxon>
        <taxon>Heliantheae alliance</taxon>
        <taxon>Millerieae</taxon>
        <taxon>Smallanthus</taxon>
    </lineage>
</organism>
<reference evidence="1 2" key="2">
    <citation type="journal article" date="2022" name="Mol. Ecol. Resour.">
        <title>The genomes of chicory, endive, great burdock and yacon provide insights into Asteraceae paleo-polyploidization history and plant inulin production.</title>
        <authorList>
            <person name="Fan W."/>
            <person name="Wang S."/>
            <person name="Wang H."/>
            <person name="Wang A."/>
            <person name="Jiang F."/>
            <person name="Liu H."/>
            <person name="Zhao H."/>
            <person name="Xu D."/>
            <person name="Zhang Y."/>
        </authorList>
    </citation>
    <scope>NUCLEOTIDE SEQUENCE [LARGE SCALE GENOMIC DNA]</scope>
    <source>
        <strain evidence="2">cv. Yunnan</strain>
        <tissue evidence="1">Leaves</tissue>
    </source>
</reference>
<accession>A0ACB8YS16</accession>
<evidence type="ECO:0000313" key="2">
    <source>
        <dbReference type="Proteomes" id="UP001056120"/>
    </source>
</evidence>